<dbReference type="AlphaFoldDB" id="A0A3P6SVH4"/>
<keyword evidence="1" id="KW-1133">Transmembrane helix</keyword>
<dbReference type="PANTHER" id="PTHR23503">
    <property type="entry name" value="SOLUTE CARRIER FAMILY 2"/>
    <property type="match status" value="1"/>
</dbReference>
<dbReference type="OrthoDB" id="5850415at2759"/>
<sequence>MGVSLLLFATSLGIGSISRFYSAELVPKNMLLRTVTVLSLIESSTKIALDFGFYPLAETFGCWAFLMFILPSSVFLVLMWRFCPETKKRPVNAILNEMATKLNVAVTFKV</sequence>
<feature type="transmembrane region" description="Helical" evidence="1">
    <location>
        <begin position="60"/>
        <end position="80"/>
    </location>
</feature>
<dbReference type="InterPro" id="IPR036259">
    <property type="entry name" value="MFS_trans_sf"/>
</dbReference>
<dbReference type="InterPro" id="IPR045263">
    <property type="entry name" value="GLUT"/>
</dbReference>
<gene>
    <name evidence="2" type="ORF">ASIM_LOCUS19746</name>
</gene>
<proteinExistence type="predicted"/>
<dbReference type="PANTHER" id="PTHR23503:SF39">
    <property type="entry name" value="MAJOR FACILITATOR SUPERFAMILY (MFS) PROFILE DOMAIN-CONTAINING PROTEIN"/>
    <property type="match status" value="1"/>
</dbReference>
<evidence type="ECO:0008006" key="4">
    <source>
        <dbReference type="Google" id="ProtNLM"/>
    </source>
</evidence>
<keyword evidence="1" id="KW-0812">Transmembrane</keyword>
<keyword evidence="1" id="KW-0472">Membrane</keyword>
<evidence type="ECO:0000256" key="1">
    <source>
        <dbReference type="SAM" id="Phobius"/>
    </source>
</evidence>
<dbReference type="GO" id="GO:0015149">
    <property type="term" value="F:hexose transmembrane transporter activity"/>
    <property type="evidence" value="ECO:0007669"/>
    <property type="project" value="TreeGrafter"/>
</dbReference>
<dbReference type="EMBL" id="UYRR01037870">
    <property type="protein sequence ID" value="VDK71810.1"/>
    <property type="molecule type" value="Genomic_DNA"/>
</dbReference>
<dbReference type="Gene3D" id="1.20.1250.20">
    <property type="entry name" value="MFS general substrate transporter like domains"/>
    <property type="match status" value="1"/>
</dbReference>
<reference evidence="2 3" key="1">
    <citation type="submission" date="2018-11" db="EMBL/GenBank/DDBJ databases">
        <authorList>
            <consortium name="Pathogen Informatics"/>
        </authorList>
    </citation>
    <scope>NUCLEOTIDE SEQUENCE [LARGE SCALE GENOMIC DNA]</scope>
</reference>
<dbReference type="Proteomes" id="UP000267096">
    <property type="component" value="Unassembled WGS sequence"/>
</dbReference>
<accession>A0A3P6SVH4</accession>
<evidence type="ECO:0000313" key="3">
    <source>
        <dbReference type="Proteomes" id="UP000267096"/>
    </source>
</evidence>
<organism evidence="2 3">
    <name type="scientific">Anisakis simplex</name>
    <name type="common">Herring worm</name>
    <dbReference type="NCBI Taxonomy" id="6269"/>
    <lineage>
        <taxon>Eukaryota</taxon>
        <taxon>Metazoa</taxon>
        <taxon>Ecdysozoa</taxon>
        <taxon>Nematoda</taxon>
        <taxon>Chromadorea</taxon>
        <taxon>Rhabditida</taxon>
        <taxon>Spirurina</taxon>
        <taxon>Ascaridomorpha</taxon>
        <taxon>Ascaridoidea</taxon>
        <taxon>Anisakidae</taxon>
        <taxon>Anisakis</taxon>
        <taxon>Anisakis simplex complex</taxon>
    </lineage>
</organism>
<dbReference type="GO" id="GO:0016020">
    <property type="term" value="C:membrane"/>
    <property type="evidence" value="ECO:0007669"/>
    <property type="project" value="TreeGrafter"/>
</dbReference>
<name>A0A3P6SVH4_ANISI</name>
<protein>
    <recommendedName>
        <fullName evidence="4">Major facilitator superfamily (MFS) profile domain-containing protein</fullName>
    </recommendedName>
</protein>
<evidence type="ECO:0000313" key="2">
    <source>
        <dbReference type="EMBL" id="VDK71810.1"/>
    </source>
</evidence>
<keyword evidence="3" id="KW-1185">Reference proteome</keyword>